<reference evidence="3 4" key="1">
    <citation type="submission" date="2023-11" db="EMBL/GenBank/DDBJ databases">
        <title>Analysis of the Genomes of Mucilaginibacter gossypii cycad 4 and M. sabulilitoris SNA2: microbes with the potential for plant growth promotion.</title>
        <authorList>
            <person name="Hirsch A.M."/>
            <person name="Humm E."/>
            <person name="Rubbi M."/>
            <person name="Del Vecchio G."/>
            <person name="Ha S.M."/>
            <person name="Pellegrini M."/>
            <person name="Gunsalus R.P."/>
        </authorList>
    </citation>
    <scope>NUCLEOTIDE SEQUENCE [LARGE SCALE GENOMIC DNA]</scope>
    <source>
        <strain evidence="3 4">SNA2</strain>
    </source>
</reference>
<keyword evidence="4" id="KW-1185">Reference proteome</keyword>
<organism evidence="3 4">
    <name type="scientific">Mucilaginibacter sabulilitoris</name>
    <dbReference type="NCBI Taxonomy" id="1173583"/>
    <lineage>
        <taxon>Bacteria</taxon>
        <taxon>Pseudomonadati</taxon>
        <taxon>Bacteroidota</taxon>
        <taxon>Sphingobacteriia</taxon>
        <taxon>Sphingobacteriales</taxon>
        <taxon>Sphingobacteriaceae</taxon>
        <taxon>Mucilaginibacter</taxon>
    </lineage>
</organism>
<dbReference type="InterPro" id="IPR003646">
    <property type="entry name" value="SH3-like_bac-type"/>
</dbReference>
<protein>
    <submittedName>
        <fullName evidence="3">SH3 domain-containing protein</fullName>
    </submittedName>
</protein>
<accession>A0ABZ0TET3</accession>
<dbReference type="EMBL" id="CP139558">
    <property type="protein sequence ID" value="WPU91697.1"/>
    <property type="molecule type" value="Genomic_DNA"/>
</dbReference>
<keyword evidence="1" id="KW-0812">Transmembrane</keyword>
<name>A0ABZ0TET3_9SPHI</name>
<keyword evidence="1" id="KW-1133">Transmembrane helix</keyword>
<dbReference type="Gene3D" id="2.30.30.40">
    <property type="entry name" value="SH3 Domains"/>
    <property type="match status" value="1"/>
</dbReference>
<evidence type="ECO:0000313" key="4">
    <source>
        <dbReference type="Proteomes" id="UP001324380"/>
    </source>
</evidence>
<feature type="transmembrane region" description="Helical" evidence="1">
    <location>
        <begin position="42"/>
        <end position="63"/>
    </location>
</feature>
<dbReference type="Proteomes" id="UP001324380">
    <property type="component" value="Chromosome"/>
</dbReference>
<evidence type="ECO:0000313" key="3">
    <source>
        <dbReference type="EMBL" id="WPU91697.1"/>
    </source>
</evidence>
<evidence type="ECO:0000259" key="2">
    <source>
        <dbReference type="Pfam" id="PF08239"/>
    </source>
</evidence>
<sequence>MLPAVSYSEVHNITSADIAQLTDTDSKAFVNELTEKASKASYVRWFGVLPLVLFLLIMVITTFSSRRVILQPATDSIFAKVNFYPGVNIRKEANAKSLVLKTAVTNERFQLLDSTQSKWLKVGFNDSIGYVARRFAAIEHIHHEQVESEEPYLSNAYAPYEFAGGTLLFIVLIRKLKKVDKRRFEMALHYEMDEQFRQVYRQFNAHFTDFAGSARIWQYVNARQTNDYKRTGGAGKLINRVALRGISANQAPLSYFSTNITIPCIKLSNLEFYFLPERLLVKRGKTFAAIFYKNLRIDGFTTRFIEDESVPRDAKIIDQTWRYVNKHGGPDRRFNNNRQIPVCAYSEYTLTSDSGIYEVITTSKQGAMDAFAGFLGQIGKLQTRMAIS</sequence>
<proteinExistence type="predicted"/>
<feature type="domain" description="SH3b" evidence="2">
    <location>
        <begin position="86"/>
        <end position="134"/>
    </location>
</feature>
<gene>
    <name evidence="3" type="ORF">SNE25_20470</name>
</gene>
<keyword evidence="1" id="KW-0472">Membrane</keyword>
<evidence type="ECO:0000256" key="1">
    <source>
        <dbReference type="SAM" id="Phobius"/>
    </source>
</evidence>
<dbReference type="RefSeq" id="WP_321560863.1">
    <property type="nucleotide sequence ID" value="NZ_CP139558.1"/>
</dbReference>
<dbReference type="Pfam" id="PF08239">
    <property type="entry name" value="SH3_3"/>
    <property type="match status" value="1"/>
</dbReference>